<dbReference type="AlphaFoldDB" id="A0A7D7QUA7"/>
<dbReference type="Proteomes" id="UP000539710">
    <property type="component" value="Unassembled WGS sequence"/>
</dbReference>
<dbReference type="RefSeq" id="WP_181885829.1">
    <property type="nucleotide sequence ID" value="NZ_CP059472.1"/>
</dbReference>
<dbReference type="InterPro" id="IPR000821">
    <property type="entry name" value="Ala_racemase"/>
</dbReference>
<comment type="cofactor">
    <cofactor evidence="1">
        <name>pyridoxal 5'-phosphate</name>
        <dbReference type="ChEBI" id="CHEBI:597326"/>
    </cofactor>
</comment>
<dbReference type="GO" id="GO:0030170">
    <property type="term" value="F:pyridoxal phosphate binding"/>
    <property type="evidence" value="ECO:0007669"/>
    <property type="project" value="TreeGrafter"/>
</dbReference>
<dbReference type="Proteomes" id="UP000515349">
    <property type="component" value="Chromosome"/>
</dbReference>
<evidence type="ECO:0000256" key="3">
    <source>
        <dbReference type="ARBA" id="ARBA00023235"/>
    </source>
</evidence>
<dbReference type="PANTHER" id="PTHR30511">
    <property type="entry name" value="ALANINE RACEMASE"/>
    <property type="match status" value="1"/>
</dbReference>
<feature type="domain" description="Alanine racemase N-terminal" evidence="4">
    <location>
        <begin position="6"/>
        <end position="225"/>
    </location>
</feature>
<name>A0A7D7QUA7_9FLAO</name>
<evidence type="ECO:0000256" key="1">
    <source>
        <dbReference type="ARBA" id="ARBA00001933"/>
    </source>
</evidence>
<protein>
    <submittedName>
        <fullName evidence="6">Alanine racemase</fullName>
    </submittedName>
</protein>
<dbReference type="PANTHER" id="PTHR30511:SF3">
    <property type="entry name" value="LYSINE RACEMASE"/>
    <property type="match status" value="1"/>
</dbReference>
<dbReference type="GO" id="GO:0005829">
    <property type="term" value="C:cytosol"/>
    <property type="evidence" value="ECO:0007669"/>
    <property type="project" value="TreeGrafter"/>
</dbReference>
<reference evidence="5" key="3">
    <citation type="submission" date="2020-07" db="EMBL/GenBank/DDBJ databases">
        <authorList>
            <person name="Yang C."/>
        </authorList>
    </citation>
    <scope>NUCLEOTIDE SEQUENCE</scope>
    <source>
        <strain evidence="5">Cx-624</strain>
    </source>
</reference>
<dbReference type="Pfam" id="PF01168">
    <property type="entry name" value="Ala_racemase_N"/>
    <property type="match status" value="1"/>
</dbReference>
<keyword evidence="8" id="KW-1185">Reference proteome</keyword>
<dbReference type="EMBL" id="JACEUX010000001">
    <property type="protein sequence ID" value="MBA5245706.1"/>
    <property type="molecule type" value="Genomic_DNA"/>
</dbReference>
<gene>
    <name evidence="6" type="ORF">H1R16_02435</name>
    <name evidence="5" type="ORF">H2507_00835</name>
</gene>
<dbReference type="InterPro" id="IPR029066">
    <property type="entry name" value="PLP-binding_barrel"/>
</dbReference>
<evidence type="ECO:0000313" key="5">
    <source>
        <dbReference type="EMBL" id="MBA5245706.1"/>
    </source>
</evidence>
<accession>A0A7D7QUA7</accession>
<keyword evidence="3" id="KW-0413">Isomerase</keyword>
<dbReference type="EMBL" id="CP059472">
    <property type="protein sequence ID" value="QMS98887.1"/>
    <property type="molecule type" value="Genomic_DNA"/>
</dbReference>
<dbReference type="KEGG" id="cbau:H1R16_02435"/>
<dbReference type="SUPFAM" id="SSF51419">
    <property type="entry name" value="PLP-binding barrel"/>
    <property type="match status" value="1"/>
</dbReference>
<reference evidence="6 7" key="1">
    <citation type="submission" date="2020-07" db="EMBL/GenBank/DDBJ databases">
        <title>Chryseobacterium sp.cx-624.</title>
        <authorList>
            <person name="Yang C."/>
        </authorList>
    </citation>
    <scope>NUCLEOTIDE SEQUENCE [LARGE SCALE GENOMIC DNA]</scope>
    <source>
        <strain evidence="6">Cx-624</strain>
        <strain evidence="7">cx-624</strain>
    </source>
</reference>
<dbReference type="GO" id="GO:0008784">
    <property type="term" value="F:alanine racemase activity"/>
    <property type="evidence" value="ECO:0007669"/>
    <property type="project" value="TreeGrafter"/>
</dbReference>
<evidence type="ECO:0000256" key="2">
    <source>
        <dbReference type="ARBA" id="ARBA00022898"/>
    </source>
</evidence>
<dbReference type="Gene3D" id="3.20.20.10">
    <property type="entry name" value="Alanine racemase"/>
    <property type="match status" value="1"/>
</dbReference>
<evidence type="ECO:0000259" key="4">
    <source>
        <dbReference type="Pfam" id="PF01168"/>
    </source>
</evidence>
<proteinExistence type="predicted"/>
<evidence type="ECO:0000313" key="8">
    <source>
        <dbReference type="Proteomes" id="UP000539710"/>
    </source>
</evidence>
<dbReference type="InterPro" id="IPR001608">
    <property type="entry name" value="Ala_racemase_N"/>
</dbReference>
<sequence length="379" mass="42418">MSYISINSDHLFHNFNFLDELFSQHQIDWAIVGKLLCGNETFLKVLLAMTDKEICDSRLSNLKAIKRISPETNTIYIKPPAKRLARSIVEFADVSFNTEIETMKALSAEAVIQNKMHRVVLMVEMGELREGIMLKNLMDFYEEVLELPHLEIVGLGTNLCCLNGILPDEDKLKTLAWCRNILEEKFGRKIPYISGGSSVTLPLLFRNEVPTAVNHFRIGETLFFGTDVYADRLIPGMCPDVFTLSAEVIELSEKPVLPTGTAGTNLTGDTPEFSEEDRNRSSVRAIVDVGLLDTDFNNIMPKLQVISIIGASSDMLILDLEDNSYGIRVGDTLEFSMNYMAVLRAMNSDYVDKKVMPFSNSAAGKKARKSNGFSYISQT</sequence>
<reference evidence="8" key="2">
    <citation type="submission" date="2020-07" db="EMBL/GenBank/DDBJ databases">
        <title>Flavobacterium sp. xlx-214.</title>
        <authorList>
            <person name="Yang C."/>
        </authorList>
    </citation>
    <scope>NUCLEOTIDE SEQUENCE [LARGE SCALE GENOMIC DNA]</scope>
    <source>
        <strain evidence="8">CX-624</strain>
    </source>
</reference>
<evidence type="ECO:0000313" key="6">
    <source>
        <dbReference type="EMBL" id="QMS98887.1"/>
    </source>
</evidence>
<organism evidence="6 7">
    <name type="scientific">Marnyiella aurantia</name>
    <dbReference type="NCBI Taxonomy" id="2758037"/>
    <lineage>
        <taxon>Bacteria</taxon>
        <taxon>Pseudomonadati</taxon>
        <taxon>Bacteroidota</taxon>
        <taxon>Flavobacteriia</taxon>
        <taxon>Flavobacteriales</taxon>
        <taxon>Weeksellaceae</taxon>
        <taxon>Marnyiella</taxon>
    </lineage>
</organism>
<evidence type="ECO:0000313" key="7">
    <source>
        <dbReference type="Proteomes" id="UP000515349"/>
    </source>
</evidence>
<keyword evidence="2" id="KW-0663">Pyridoxal phosphate</keyword>